<evidence type="ECO:0000313" key="3">
    <source>
        <dbReference type="EMBL" id="CAB3774457.1"/>
    </source>
</evidence>
<dbReference type="EMBL" id="CADIKH010000119">
    <property type="protein sequence ID" value="CAB3774457.1"/>
    <property type="molecule type" value="Genomic_DNA"/>
</dbReference>
<sequence>MLDLAEMIAVGCAPCLPFYLCYSGLRIVRKTFRDRRAEALAELEQAKQRLASLEDTATARIGRLAVKAGLAELEISDVQLLGEFDAIASRFRAKGTISGAPRPPATGES</sequence>
<feature type="transmembrane region" description="Helical" evidence="2">
    <location>
        <begin position="6"/>
        <end position="25"/>
    </location>
</feature>
<dbReference type="Proteomes" id="UP000494363">
    <property type="component" value="Unassembled WGS sequence"/>
</dbReference>
<evidence type="ECO:0000256" key="2">
    <source>
        <dbReference type="SAM" id="Phobius"/>
    </source>
</evidence>
<accession>A0A6J5FAI0</accession>
<keyword evidence="2" id="KW-1133">Transmembrane helix</keyword>
<dbReference type="RefSeq" id="WP_246356303.1">
    <property type="nucleotide sequence ID" value="NZ_CADIKH010000119.1"/>
</dbReference>
<gene>
    <name evidence="3" type="ORF">LMG29542_07834</name>
</gene>
<evidence type="ECO:0000256" key="1">
    <source>
        <dbReference type="SAM" id="Coils"/>
    </source>
</evidence>
<evidence type="ECO:0000313" key="4">
    <source>
        <dbReference type="Proteomes" id="UP000494363"/>
    </source>
</evidence>
<protein>
    <submittedName>
        <fullName evidence="3">Uncharacterized protein</fullName>
    </submittedName>
</protein>
<dbReference type="Pfam" id="PF07820">
    <property type="entry name" value="TraC"/>
    <property type="match status" value="1"/>
</dbReference>
<dbReference type="InterPro" id="IPR012930">
    <property type="entry name" value="TraC"/>
</dbReference>
<keyword evidence="4" id="KW-1185">Reference proteome</keyword>
<organism evidence="3 4">
    <name type="scientific">Paraburkholderia humisilvae</name>
    <dbReference type="NCBI Taxonomy" id="627669"/>
    <lineage>
        <taxon>Bacteria</taxon>
        <taxon>Pseudomonadati</taxon>
        <taxon>Pseudomonadota</taxon>
        <taxon>Betaproteobacteria</taxon>
        <taxon>Burkholderiales</taxon>
        <taxon>Burkholderiaceae</taxon>
        <taxon>Paraburkholderia</taxon>
    </lineage>
</organism>
<dbReference type="AlphaFoldDB" id="A0A6J5FAI0"/>
<name>A0A6J5FAI0_9BURK</name>
<reference evidence="3 4" key="1">
    <citation type="submission" date="2020-04" db="EMBL/GenBank/DDBJ databases">
        <authorList>
            <person name="De Canck E."/>
        </authorList>
    </citation>
    <scope>NUCLEOTIDE SEQUENCE [LARGE SCALE GENOMIC DNA]</scope>
    <source>
        <strain evidence="3 4">LMG 29542</strain>
    </source>
</reference>
<keyword evidence="2" id="KW-0812">Transmembrane</keyword>
<proteinExistence type="predicted"/>
<keyword evidence="1" id="KW-0175">Coiled coil</keyword>
<keyword evidence="2" id="KW-0472">Membrane</keyword>
<feature type="coiled-coil region" evidence="1">
    <location>
        <begin position="29"/>
        <end position="60"/>
    </location>
</feature>